<dbReference type="AlphaFoldDB" id="A0A3B0XLP8"/>
<name>A0A3B0XLP8_9ZZZZ</name>
<gene>
    <name evidence="1" type="ORF">MNBD_GAMMA07-1353</name>
</gene>
<sequence length="476" mass="50051">MYFKRVAYLILSVCISLLMACSDESREANLVDLHTLAQQNIISVSFPVGNETVFSANGNANFSLIGLQSNGIDQVTVTGVEWSLSAGAVSTIDQTGRLSAGAVAESITVTAKFGPLTDTLNIRISTAQFDQVTALHQQAFTIDMCRTQNLIPMGLYIGQNGAPNETRPVDSTIINTIAWSIVNQGETADSKRAHIETADDQAILRTLSAGDVVVQATATSIANGGQVTSTDFVQTIDIGLTAIKLCNSTDTDLANCAVTAVNLEENNVLPLVSVGTYQATNGSNEFIDITKNSQWGVSNNNEASIVYANNRQRIDVTGLAPNTNPVVTVACGNIVQDITGFDISQGVVLTESVVCPNPNVNNDCLLSSAALSITPLAVTSLSVSANNVDLITRQALTLTARPTEITLVVTATFSNNTNGDVTNNATLNYIIRRGAGIISNANNVAGVYTVSGAGTAEIEVTVDNSTQQFNAIIVIP</sequence>
<evidence type="ECO:0000313" key="1">
    <source>
        <dbReference type="EMBL" id="VAW57256.1"/>
    </source>
</evidence>
<evidence type="ECO:0008006" key="2">
    <source>
        <dbReference type="Google" id="ProtNLM"/>
    </source>
</evidence>
<dbReference type="EMBL" id="UOFF01000365">
    <property type="protein sequence ID" value="VAW57256.1"/>
    <property type="molecule type" value="Genomic_DNA"/>
</dbReference>
<accession>A0A3B0XLP8</accession>
<dbReference type="PROSITE" id="PS51257">
    <property type="entry name" value="PROKAR_LIPOPROTEIN"/>
    <property type="match status" value="1"/>
</dbReference>
<organism evidence="1">
    <name type="scientific">hydrothermal vent metagenome</name>
    <dbReference type="NCBI Taxonomy" id="652676"/>
    <lineage>
        <taxon>unclassified sequences</taxon>
        <taxon>metagenomes</taxon>
        <taxon>ecological metagenomes</taxon>
    </lineage>
</organism>
<reference evidence="1" key="1">
    <citation type="submission" date="2018-06" db="EMBL/GenBank/DDBJ databases">
        <authorList>
            <person name="Zhirakovskaya E."/>
        </authorList>
    </citation>
    <scope>NUCLEOTIDE SEQUENCE</scope>
</reference>
<proteinExistence type="predicted"/>
<dbReference type="Gene3D" id="2.60.40.1080">
    <property type="match status" value="1"/>
</dbReference>
<protein>
    <recommendedName>
        <fullName evidence="2">BIG2 domain-containing protein</fullName>
    </recommendedName>
</protein>